<keyword evidence="6 7" id="KW-0472">Membrane</keyword>
<dbReference type="EMBL" id="LTBA01000002">
    <property type="protein sequence ID" value="KYH35576.1"/>
    <property type="molecule type" value="Genomic_DNA"/>
</dbReference>
<dbReference type="InterPro" id="IPR020846">
    <property type="entry name" value="MFS_dom"/>
</dbReference>
<evidence type="ECO:0000256" key="3">
    <source>
        <dbReference type="ARBA" id="ARBA00022475"/>
    </source>
</evidence>
<dbReference type="SUPFAM" id="SSF103473">
    <property type="entry name" value="MFS general substrate transporter"/>
    <property type="match status" value="1"/>
</dbReference>
<feature type="transmembrane region" description="Helical" evidence="7">
    <location>
        <begin position="387"/>
        <end position="407"/>
    </location>
</feature>
<dbReference type="Proteomes" id="UP000075531">
    <property type="component" value="Unassembled WGS sequence"/>
</dbReference>
<feature type="transmembrane region" description="Helical" evidence="7">
    <location>
        <begin position="104"/>
        <end position="128"/>
    </location>
</feature>
<dbReference type="InterPro" id="IPR036259">
    <property type="entry name" value="MFS_trans_sf"/>
</dbReference>
<dbReference type="AlphaFoldDB" id="A0A151B6Q0"/>
<feature type="transmembrane region" description="Helical" evidence="7">
    <location>
        <begin position="222"/>
        <end position="248"/>
    </location>
</feature>
<dbReference type="GO" id="GO:0005886">
    <property type="term" value="C:plasma membrane"/>
    <property type="evidence" value="ECO:0007669"/>
    <property type="project" value="UniProtKB-SubCell"/>
</dbReference>
<name>A0A151B6Q0_9CLOT</name>
<protein>
    <submittedName>
        <fullName evidence="9">Enterobactin exporter EntS</fullName>
    </submittedName>
</protein>
<feature type="transmembrane region" description="Helical" evidence="7">
    <location>
        <begin position="12"/>
        <end position="37"/>
    </location>
</feature>
<evidence type="ECO:0000259" key="8">
    <source>
        <dbReference type="PROSITE" id="PS50850"/>
    </source>
</evidence>
<evidence type="ECO:0000313" key="9">
    <source>
        <dbReference type="EMBL" id="KYH35576.1"/>
    </source>
</evidence>
<dbReference type="CDD" id="cd06173">
    <property type="entry name" value="MFS_MefA_like"/>
    <property type="match status" value="1"/>
</dbReference>
<dbReference type="PANTHER" id="PTHR43266">
    <property type="entry name" value="MACROLIDE-EFFLUX PROTEIN"/>
    <property type="match status" value="1"/>
</dbReference>
<proteinExistence type="predicted"/>
<dbReference type="Gene3D" id="1.20.1250.20">
    <property type="entry name" value="MFS general substrate transporter like domains"/>
    <property type="match status" value="1"/>
</dbReference>
<feature type="transmembrane region" description="Helical" evidence="7">
    <location>
        <begin position="165"/>
        <end position="189"/>
    </location>
</feature>
<feature type="transmembrane region" description="Helical" evidence="7">
    <location>
        <begin position="361"/>
        <end position="381"/>
    </location>
</feature>
<evidence type="ECO:0000313" key="10">
    <source>
        <dbReference type="Proteomes" id="UP000075531"/>
    </source>
</evidence>
<accession>A0A151B6Q0</accession>
<feature type="transmembrane region" description="Helical" evidence="7">
    <location>
        <begin position="49"/>
        <end position="71"/>
    </location>
</feature>
<reference evidence="9 10" key="1">
    <citation type="submission" date="2016-02" db="EMBL/GenBank/DDBJ databases">
        <title>Genome sequence of Clostridium tepidiprofundi DSM 19306.</title>
        <authorList>
            <person name="Poehlein A."/>
            <person name="Daniel R."/>
        </authorList>
    </citation>
    <scope>NUCLEOTIDE SEQUENCE [LARGE SCALE GENOMIC DNA]</scope>
    <source>
        <strain evidence="9 10">DSM 19306</strain>
    </source>
</reference>
<feature type="transmembrane region" description="Helical" evidence="7">
    <location>
        <begin position="292"/>
        <end position="313"/>
    </location>
</feature>
<dbReference type="PANTHER" id="PTHR43266:SF9">
    <property type="entry name" value="PERMEASE, MAJOR FACILITATOR SUPERFAMILY-RELATED"/>
    <property type="match status" value="1"/>
</dbReference>
<evidence type="ECO:0000256" key="4">
    <source>
        <dbReference type="ARBA" id="ARBA00022692"/>
    </source>
</evidence>
<keyword evidence="2" id="KW-0813">Transport</keyword>
<feature type="domain" description="Major facilitator superfamily (MFS) profile" evidence="8">
    <location>
        <begin position="1"/>
        <end position="412"/>
    </location>
</feature>
<dbReference type="PROSITE" id="PS50850">
    <property type="entry name" value="MFS"/>
    <property type="match status" value="1"/>
</dbReference>
<feature type="transmembrane region" description="Helical" evidence="7">
    <location>
        <begin position="78"/>
        <end position="98"/>
    </location>
</feature>
<evidence type="ECO:0000256" key="1">
    <source>
        <dbReference type="ARBA" id="ARBA00004651"/>
    </source>
</evidence>
<evidence type="ECO:0000256" key="7">
    <source>
        <dbReference type="SAM" id="Phobius"/>
    </source>
</evidence>
<gene>
    <name evidence="9" type="primary">entS</name>
    <name evidence="9" type="ORF">CLTEP_05200</name>
</gene>
<dbReference type="RefSeq" id="WP_066822136.1">
    <property type="nucleotide sequence ID" value="NZ_LTBA01000002.1"/>
</dbReference>
<sequence>MNIKLLKQKDFSLLIMGKLVSLVGTNMQNFALSLYVLKITGSATKFASVLAVTLIPELILGPVAGVFADWFDRKKIIVYLDMLSGIIVGIFAVIFKINGGLSLGYIYILVILLSMASLLLQPAVNTVIPSIIKKDELVDANSIVTVIMRLGNLLAPAIAGVLFGFYGLLVILIVNSISFIVSSISEMFINIPKSNKKPEKINVKAFFGDFSEGISFIKNKEIMLSIMILCLLINLAADATFSVGLTYVCKEIFKITDYQYGFFESILVVPMIMSPFICSMVSKKIKLGKQLFLGYIIASILIGIIAVIASPFYTNLFTGNFIPYISLIIITSLCILISGVANIAMFTIIQKETPLSLMGRVMTVMTTGGMATIPLGKMIFGLLLDNIEAWMCIGLSAVLLFMVIIILRKKLSFDEKCDDDEEKLETLQDIDLSHES</sequence>
<dbReference type="PATRIC" id="fig|1121338.3.peg.523"/>
<dbReference type="Pfam" id="PF07690">
    <property type="entry name" value="MFS_1"/>
    <property type="match status" value="1"/>
</dbReference>
<evidence type="ECO:0000256" key="6">
    <source>
        <dbReference type="ARBA" id="ARBA00023136"/>
    </source>
</evidence>
<dbReference type="GO" id="GO:0022857">
    <property type="term" value="F:transmembrane transporter activity"/>
    <property type="evidence" value="ECO:0007669"/>
    <property type="project" value="InterPro"/>
</dbReference>
<keyword evidence="5 7" id="KW-1133">Transmembrane helix</keyword>
<dbReference type="InterPro" id="IPR011701">
    <property type="entry name" value="MFS"/>
</dbReference>
<organism evidence="9 10">
    <name type="scientific">Clostridium tepidiprofundi DSM 19306</name>
    <dbReference type="NCBI Taxonomy" id="1121338"/>
    <lineage>
        <taxon>Bacteria</taxon>
        <taxon>Bacillati</taxon>
        <taxon>Bacillota</taxon>
        <taxon>Clostridia</taxon>
        <taxon>Eubacteriales</taxon>
        <taxon>Clostridiaceae</taxon>
        <taxon>Clostridium</taxon>
    </lineage>
</organism>
<feature type="transmembrane region" description="Helical" evidence="7">
    <location>
        <begin position="260"/>
        <end position="280"/>
    </location>
</feature>
<evidence type="ECO:0000256" key="5">
    <source>
        <dbReference type="ARBA" id="ARBA00022989"/>
    </source>
</evidence>
<keyword evidence="10" id="KW-1185">Reference proteome</keyword>
<feature type="transmembrane region" description="Helical" evidence="7">
    <location>
        <begin position="325"/>
        <end position="349"/>
    </location>
</feature>
<evidence type="ECO:0000256" key="2">
    <source>
        <dbReference type="ARBA" id="ARBA00022448"/>
    </source>
</evidence>
<keyword evidence="3" id="KW-1003">Cell membrane</keyword>
<comment type="caution">
    <text evidence="9">The sequence shown here is derived from an EMBL/GenBank/DDBJ whole genome shotgun (WGS) entry which is preliminary data.</text>
</comment>
<dbReference type="STRING" id="1121338.CLTEP_05200"/>
<comment type="subcellular location">
    <subcellularLocation>
        <location evidence="1">Cell membrane</location>
        <topology evidence="1">Multi-pass membrane protein</topology>
    </subcellularLocation>
</comment>
<keyword evidence="4 7" id="KW-0812">Transmembrane</keyword>